<keyword evidence="2" id="KW-1133">Transmembrane helix</keyword>
<feature type="domain" description="J" evidence="3">
    <location>
        <begin position="34"/>
        <end position="98"/>
    </location>
</feature>
<dbReference type="SMART" id="SM00271">
    <property type="entry name" value="DnaJ"/>
    <property type="match status" value="1"/>
</dbReference>
<dbReference type="GO" id="GO:0051082">
    <property type="term" value="F:unfolded protein binding"/>
    <property type="evidence" value="ECO:0007669"/>
    <property type="project" value="InterPro"/>
</dbReference>
<name>T1JBY4_STRMM</name>
<dbReference type="SUPFAM" id="SSF46565">
    <property type="entry name" value="Chaperone J-domain"/>
    <property type="match status" value="1"/>
</dbReference>
<dbReference type="InterPro" id="IPR051339">
    <property type="entry name" value="DnaJ_subfamily_B"/>
</dbReference>
<reference evidence="4" key="2">
    <citation type="submission" date="2015-02" db="UniProtKB">
        <authorList>
            <consortium name="EnsemblMetazoa"/>
        </authorList>
    </citation>
    <scope>IDENTIFICATION</scope>
</reference>
<dbReference type="CDD" id="cd10747">
    <property type="entry name" value="DnaJ_C"/>
    <property type="match status" value="1"/>
</dbReference>
<dbReference type="PhylomeDB" id="T1JBY4"/>
<dbReference type="HOGENOM" id="CLU_017633_10_2_1"/>
<dbReference type="OMA" id="ETKQWAY"/>
<dbReference type="Gene3D" id="2.60.260.20">
    <property type="entry name" value="Urease metallochaperone UreE, N-terminal domain"/>
    <property type="match status" value="2"/>
</dbReference>
<protein>
    <recommendedName>
        <fullName evidence="3">J domain-containing protein</fullName>
    </recommendedName>
</protein>
<dbReference type="PRINTS" id="PR00625">
    <property type="entry name" value="JDOMAIN"/>
</dbReference>
<evidence type="ECO:0000313" key="5">
    <source>
        <dbReference type="Proteomes" id="UP000014500"/>
    </source>
</evidence>
<proteinExistence type="predicted"/>
<dbReference type="Pfam" id="PF01556">
    <property type="entry name" value="DnaJ_C"/>
    <property type="match status" value="1"/>
</dbReference>
<dbReference type="Gene3D" id="1.10.287.110">
    <property type="entry name" value="DnaJ domain"/>
    <property type="match status" value="1"/>
</dbReference>
<dbReference type="GO" id="GO:0051087">
    <property type="term" value="F:protein-folding chaperone binding"/>
    <property type="evidence" value="ECO:0007669"/>
    <property type="project" value="TreeGrafter"/>
</dbReference>
<evidence type="ECO:0000259" key="3">
    <source>
        <dbReference type="PROSITE" id="PS50076"/>
    </source>
</evidence>
<sequence length="344" mass="38992">MDAALASNCRTMRMCEVLCTLRMCRAFKIRMGYDYYGILELPRCATDAEIKTAYRRIAVKAHPKKETDPKFHTLFLLINEAYDVLSNLQTKAVYDQFGEEGLKQGIPVGTTPDNYIVNPYIYHGDVNKTFEDFFGGNNPFAECHDVEGFPCFGGIQGKGKKVKDPPIDLELLLTLEELYQGCLKKMRITRRVLEDNGQTTVMRDKILTIGVKPGLPEGSRIIFPEEGDQGPNIIPADVIFTIKDKTHSIYRRQRNDLIYTAVIALGKALTGFILTLPTLDKRVLRIPVVHVVSTDYKKIIEEEGMPIDGSHEKRGNLIIEFVITFPQRLTKDQKEFIQAAQLDK</sequence>
<dbReference type="eggNOG" id="KOG0714">
    <property type="taxonomic scope" value="Eukaryota"/>
</dbReference>
<dbReference type="FunFam" id="2.60.260.20:FF:000006">
    <property type="entry name" value="DnaJ subfamily B member 13"/>
    <property type="match status" value="1"/>
</dbReference>
<dbReference type="SUPFAM" id="SSF49493">
    <property type="entry name" value="HSP40/DnaJ peptide-binding domain"/>
    <property type="match status" value="2"/>
</dbReference>
<keyword evidence="2" id="KW-0472">Membrane</keyword>
<evidence type="ECO:0000256" key="2">
    <source>
        <dbReference type="SAM" id="Phobius"/>
    </source>
</evidence>
<evidence type="ECO:0000256" key="1">
    <source>
        <dbReference type="ARBA" id="ARBA00023186"/>
    </source>
</evidence>
<dbReference type="STRING" id="126957.T1JBY4"/>
<keyword evidence="1" id="KW-0143">Chaperone</keyword>
<reference evidence="5" key="1">
    <citation type="submission" date="2011-05" db="EMBL/GenBank/DDBJ databases">
        <authorList>
            <person name="Richards S.R."/>
            <person name="Qu J."/>
            <person name="Jiang H."/>
            <person name="Jhangiani S.N."/>
            <person name="Agravi P."/>
            <person name="Goodspeed R."/>
            <person name="Gross S."/>
            <person name="Mandapat C."/>
            <person name="Jackson L."/>
            <person name="Mathew T."/>
            <person name="Pu L."/>
            <person name="Thornton R."/>
            <person name="Saada N."/>
            <person name="Wilczek-Boney K.B."/>
            <person name="Lee S."/>
            <person name="Kovar C."/>
            <person name="Wu Y."/>
            <person name="Scherer S.E."/>
            <person name="Worley K.C."/>
            <person name="Muzny D.M."/>
            <person name="Gibbs R."/>
        </authorList>
    </citation>
    <scope>NUCLEOTIDE SEQUENCE</scope>
    <source>
        <strain evidence="5">Brora</strain>
    </source>
</reference>
<feature type="transmembrane region" description="Helical" evidence="2">
    <location>
        <begin position="257"/>
        <end position="276"/>
    </location>
</feature>
<dbReference type="CDD" id="cd06257">
    <property type="entry name" value="DnaJ"/>
    <property type="match status" value="1"/>
</dbReference>
<dbReference type="EMBL" id="JH432039">
    <property type="status" value="NOT_ANNOTATED_CDS"/>
    <property type="molecule type" value="Genomic_DNA"/>
</dbReference>
<dbReference type="GO" id="GO:0006457">
    <property type="term" value="P:protein folding"/>
    <property type="evidence" value="ECO:0007669"/>
    <property type="project" value="InterPro"/>
</dbReference>
<dbReference type="PANTHER" id="PTHR24078">
    <property type="entry name" value="DNAJ HOMOLOG SUBFAMILY C MEMBER"/>
    <property type="match status" value="1"/>
</dbReference>
<dbReference type="InterPro" id="IPR036869">
    <property type="entry name" value="J_dom_sf"/>
</dbReference>
<keyword evidence="5" id="KW-1185">Reference proteome</keyword>
<keyword evidence="2" id="KW-0812">Transmembrane</keyword>
<dbReference type="EnsemblMetazoa" id="SMAR011290-RA">
    <property type="protein sequence ID" value="SMAR011290-PA"/>
    <property type="gene ID" value="SMAR011290"/>
</dbReference>
<dbReference type="Proteomes" id="UP000014500">
    <property type="component" value="Unassembled WGS sequence"/>
</dbReference>
<dbReference type="InterPro" id="IPR002939">
    <property type="entry name" value="DnaJ_C"/>
</dbReference>
<accession>T1JBY4</accession>
<dbReference type="AlphaFoldDB" id="T1JBY4"/>
<dbReference type="GO" id="GO:0005829">
    <property type="term" value="C:cytosol"/>
    <property type="evidence" value="ECO:0007669"/>
    <property type="project" value="TreeGrafter"/>
</dbReference>
<dbReference type="FunFam" id="2.60.260.20:FF:000002">
    <property type="entry name" value="Dnaj homolog subfamily b member"/>
    <property type="match status" value="1"/>
</dbReference>
<dbReference type="Pfam" id="PF00226">
    <property type="entry name" value="DnaJ"/>
    <property type="match status" value="1"/>
</dbReference>
<dbReference type="PROSITE" id="PS50076">
    <property type="entry name" value="DNAJ_2"/>
    <property type="match status" value="1"/>
</dbReference>
<dbReference type="InterPro" id="IPR001623">
    <property type="entry name" value="DnaJ_domain"/>
</dbReference>
<dbReference type="PANTHER" id="PTHR24078:SF519">
    <property type="entry name" value="DNAJ HOMOLOG SUBFAMILY B MEMBER 13"/>
    <property type="match status" value="1"/>
</dbReference>
<organism evidence="4 5">
    <name type="scientific">Strigamia maritima</name>
    <name type="common">European centipede</name>
    <name type="synonym">Geophilus maritimus</name>
    <dbReference type="NCBI Taxonomy" id="126957"/>
    <lineage>
        <taxon>Eukaryota</taxon>
        <taxon>Metazoa</taxon>
        <taxon>Ecdysozoa</taxon>
        <taxon>Arthropoda</taxon>
        <taxon>Myriapoda</taxon>
        <taxon>Chilopoda</taxon>
        <taxon>Pleurostigmophora</taxon>
        <taxon>Geophilomorpha</taxon>
        <taxon>Linotaeniidae</taxon>
        <taxon>Strigamia</taxon>
    </lineage>
</organism>
<dbReference type="InterPro" id="IPR008971">
    <property type="entry name" value="HSP40/DnaJ_pept-bd"/>
</dbReference>
<evidence type="ECO:0000313" key="4">
    <source>
        <dbReference type="EnsemblMetazoa" id="SMAR011290-PA"/>
    </source>
</evidence>